<evidence type="ECO:0000313" key="6">
    <source>
        <dbReference type="Proteomes" id="UP000747399"/>
    </source>
</evidence>
<evidence type="ECO:0000259" key="4">
    <source>
        <dbReference type="PROSITE" id="PS50228"/>
    </source>
</evidence>
<feature type="region of interest" description="Disordered" evidence="1">
    <location>
        <begin position="888"/>
        <end position="918"/>
    </location>
</feature>
<dbReference type="Pfam" id="PF22633">
    <property type="entry name" value="F5_F8_type_C_2"/>
    <property type="match status" value="4"/>
</dbReference>
<keyword evidence="2" id="KW-0732">Signal</keyword>
<feature type="region of interest" description="Disordered" evidence="1">
    <location>
        <begin position="515"/>
        <end position="557"/>
    </location>
</feature>
<proteinExistence type="predicted"/>
<dbReference type="Pfam" id="PF02140">
    <property type="entry name" value="SUEL_Lectin"/>
    <property type="match status" value="1"/>
</dbReference>
<feature type="region of interest" description="Disordered" evidence="1">
    <location>
        <begin position="1867"/>
        <end position="1950"/>
    </location>
</feature>
<feature type="domain" description="SUEL-type lectin" evidence="4">
    <location>
        <begin position="1366"/>
        <end position="1453"/>
    </location>
</feature>
<feature type="compositionally biased region" description="Pro residues" evidence="1">
    <location>
        <begin position="1925"/>
        <end position="1948"/>
    </location>
</feature>
<dbReference type="PANTHER" id="PTHR45713">
    <property type="entry name" value="FTP DOMAIN-CONTAINING PROTEIN"/>
    <property type="match status" value="1"/>
</dbReference>
<organism evidence="5 6">
    <name type="scientific">Volvox africanus</name>
    <dbReference type="NCBI Taxonomy" id="51714"/>
    <lineage>
        <taxon>Eukaryota</taxon>
        <taxon>Viridiplantae</taxon>
        <taxon>Chlorophyta</taxon>
        <taxon>core chlorophytes</taxon>
        <taxon>Chlorophyceae</taxon>
        <taxon>CS clade</taxon>
        <taxon>Chlamydomonadales</taxon>
        <taxon>Volvocaceae</taxon>
        <taxon>Volvox</taxon>
    </lineage>
</organism>
<dbReference type="PROSITE" id="PS50022">
    <property type="entry name" value="FA58C_3"/>
    <property type="match status" value="2"/>
</dbReference>
<evidence type="ECO:0008006" key="7">
    <source>
        <dbReference type="Google" id="ProtNLM"/>
    </source>
</evidence>
<feature type="compositionally biased region" description="Low complexity" evidence="1">
    <location>
        <begin position="2106"/>
        <end position="2122"/>
    </location>
</feature>
<dbReference type="InterPro" id="IPR000421">
    <property type="entry name" value="FA58C"/>
</dbReference>
<sequence>LGLLFLLCFSIFVKSEAIDLSAYIRSQFLGSGALESLKRDSSCDTSPARSLVCQVESTILRLLPLSTGALLEVANIVRSYPAAADWFFSRWEDGSLAGIVTEAFEDIGGPAGKEVLHPMLRVFLQTETGSVITDKLLDSATPAGGAIDQVLVLGQSLLSYLRHWAAHASDPSREVLYAISEEIVSEEGRLTVRGVVLDSISVARTFAKSVLDAVMSDGSGLQQALKLSKADRRALEPVLESLLRLLDVAENAVNVFYDDETRSAPPPRPPKPPSPSSPPRPPSPAPRPPSPPRPPNPPPSPPSPPEPPKPPSPAPQPPRPPPPPSPRPPRPPSPPQPPFPSPPPPRPPTPPPSPPLPPDSENIAPNSYSYSSSSVDSRWFSTSSYAIDGNKDTIMDSWPDFKYRWLSINLRYAYDISEIVIWKRQDCCLEYLAFAELRLGFQGIYSISDTGAIRNNRLVWFQNGTSQDDSPTSPYIIRFNPPVMANWITLQSLNPSTRLTLQVADIQVYGTYSTKSWPLSPPASPPPSPPRPPPSRPPPPPKPHVNDNLALDKPAYSSGRYTPAVRAVDGDISTVMDTWPDMVARWLSVDLLDEYDISRIVFWNNDDCCWMELDGAEIRIGHRSITAWADTPYLSANPLVRTLHGDDVNSYSEDPWSKYVVLELDPPVMGRWITVQSFSPFTYISLRVAEVEVYGTPSTSPMPVPAPPLPPSPPVPRPPPVPPAPRLPKPPSIYGGNLALGKTAYSSGGYYPASWAVDGNISTIASTYPDNDYRWLSIDLGARYDISRIVLWNDATGDCCYEELLSSEIRVGPYSITSQVEATNSMNNNTLVWTPTPSSIGNEAGQAYAMDLSPPVTGRWITIKGASYYYNSFLKLAEIELFGNLSVSPSPPPPSPFPQPPRPQKPPRPPSSSSGNLALRKPAYSSGGEYPVLQAVDGDISTTASTWPDTSSKWISIDLRANCSVSRIVLWNNEDCCWADYQVSEIRLGFRSITALDDTSYISYNQRVWSSWNKSNYDTTPWAKYVEVILNPPVMSRWITVQSLINFESNPLRIAEIEVYGTIETSPPPPRKSPPPPSPPSPLIPLHPPMPPSPPRPPMPPPSPPPRAPSPPLRPLPPNPPARPPSPPLPPSTPPSPPSPPVPPSQPPNYPSLPSLPLPSPPSPPKPLSPAPSPAPSLPPYTPTFPSPPKPLGPVTPAAPFLPISPSPTPPLSPATVNIALSKPAYPANSNFWRAATYAVDGDYSTLMDTWSETACRWLSVDLGAVWDISRFVIVKFQNYYSSYSTVDEVRIGYRNISVLNDTWVIQDNPLVKSITYSATAAEVITYGGDSYSKYTVTLDQPVTGRWITVEGQLDKCDQKVSTGPVCGALSATLSCPSGSFIISVISAFYGRSDNTTCLSEGAMWNTSCSAPGVSDLVKYNCLGKNTCTVSMSSLEDPCFGTYKWTNITVCCSTGIFLQVAELEVYGTLSTSPLPPSPSPLPPKQSPPSPWPSPPAPQVPGSPWAPWAPDQGSIAVGKPTYSSGGFYPGAFAVDNDPSTIAHSYPDNTYPWISVDLETIYEIKLIIMMNNDDCCWNDILGGEIRIGFRSITAKEDEVAISSNQLVWSQQANVDHPAAGPTEPLLVLRLDPPVTGRWITLQNTLSGRYLRVAELEVYGTQSVSPAPPSPPPSPPPPSPPLRYPPPPPTPPPSPPPSPSPPMPTPRPPMAPRPPTAGNLARGKPAFTSGGYYSGSRAVDDDITTTATTWPDTDNRWISIDLRANYEVSRIVLWNNADCCWEELEGAEIRLGFYRVTSTDEAYRIYKNPLIMTLNGNNPAPWTPLSVVLDPSVKGRWLTIQSSFNFDYSTNAGPLRLAEVEVYGTTAGISPSPMSSYPNPQIPPSPSQMIFPSPSSPLFLTSTSPPSPLLQPASSLPSISPDVTPRSPLSPPFAQPPNGNNPPSPPYPRPLLSPVKDNLALGKPVYSSDKNANGAAQAVDGDLQSVASVTSPDTTWISVDLGAVYDISIIIIWNNEDCCWNEMKDSRIFVGLRSIMSVEEESVLFENQLVWSQQSSRSDEIFIDPWTPYVKLKLDPDVQGRWITVYKSHSLSVSSLRVAELEAYGAVSTSPLPASPAPSLGAPEPQRAPTPLNEEPSVHLSLPPPQPAWHPSPQDPTSPPSPRASPPNPRYPPRLTPRPPGPPPPPFPPRPPPRPPSPMPPPLPPRPPPRPPSPPSPPCPPKPPPRPPNPTPPILPPRPPPNPQPPPLPPSPQPRPPRPPSPPSPPLPPKPSPRPPSPPPPPLPPRPPPRPPSPPSPRLPPSTSSWQAKKSETGPAEINPDGSLSSTPNAKPGAGASVFSTETATATQLEGKG</sequence>
<name>A0A8J4BAJ3_9CHLO</name>
<feature type="compositionally biased region" description="Pro residues" evidence="1">
    <location>
        <begin position="1066"/>
        <end position="1194"/>
    </location>
</feature>
<feature type="compositionally biased region" description="Pro residues" evidence="1">
    <location>
        <begin position="2139"/>
        <end position="2297"/>
    </location>
</feature>
<dbReference type="EMBL" id="BNCO01000019">
    <property type="protein sequence ID" value="GIL54771.1"/>
    <property type="molecule type" value="Genomic_DNA"/>
</dbReference>
<evidence type="ECO:0000256" key="1">
    <source>
        <dbReference type="SAM" id="MobiDB-lite"/>
    </source>
</evidence>
<feature type="signal peptide" evidence="2">
    <location>
        <begin position="1"/>
        <end position="17"/>
    </location>
</feature>
<keyword evidence="6" id="KW-1185">Reference proteome</keyword>
<feature type="compositionally biased region" description="Pro residues" evidence="1">
    <location>
        <begin position="519"/>
        <end position="543"/>
    </location>
</feature>
<dbReference type="Pfam" id="PF00754">
    <property type="entry name" value="F5_F8_type_C"/>
    <property type="match status" value="2"/>
</dbReference>
<dbReference type="SUPFAM" id="SSF49785">
    <property type="entry name" value="Galactose-binding domain-like"/>
    <property type="match status" value="8"/>
</dbReference>
<dbReference type="PROSITE" id="PS50228">
    <property type="entry name" value="SUEL_LECTIN"/>
    <property type="match status" value="1"/>
</dbReference>
<feature type="region of interest" description="Disordered" evidence="1">
    <location>
        <begin position="2106"/>
        <end position="2350"/>
    </location>
</feature>
<feature type="compositionally biased region" description="Pro residues" evidence="1">
    <location>
        <begin position="889"/>
        <end position="910"/>
    </location>
</feature>
<dbReference type="InterPro" id="IPR051941">
    <property type="entry name" value="BG_Antigen-Binding_Lectin"/>
</dbReference>
<evidence type="ECO:0000256" key="2">
    <source>
        <dbReference type="SAM" id="SignalP"/>
    </source>
</evidence>
<comment type="caution">
    <text evidence="5">The sequence shown here is derived from an EMBL/GenBank/DDBJ whole genome shotgun (WGS) entry which is preliminary data.</text>
</comment>
<feature type="region of interest" description="Disordered" evidence="1">
    <location>
        <begin position="697"/>
        <end position="728"/>
    </location>
</feature>
<feature type="compositionally biased region" description="Pro residues" evidence="1">
    <location>
        <begin position="1474"/>
        <end position="1500"/>
    </location>
</feature>
<dbReference type="InterPro" id="IPR000922">
    <property type="entry name" value="Lectin_gal-bd_dom"/>
</dbReference>
<feature type="compositionally biased region" description="Pro residues" evidence="1">
    <location>
        <begin position="700"/>
        <end position="728"/>
    </location>
</feature>
<gene>
    <name evidence="5" type="ORF">Vafri_10482</name>
</gene>
<feature type="compositionally biased region" description="Polar residues" evidence="1">
    <location>
        <begin position="1867"/>
        <end position="1876"/>
    </location>
</feature>
<evidence type="ECO:0000259" key="3">
    <source>
        <dbReference type="PROSITE" id="PS50022"/>
    </source>
</evidence>
<protein>
    <recommendedName>
        <fullName evidence="7">F5/8 type C domain-containing protein</fullName>
    </recommendedName>
</protein>
<feature type="compositionally biased region" description="Low complexity" evidence="1">
    <location>
        <begin position="1889"/>
        <end position="1918"/>
    </location>
</feature>
<feature type="domain" description="F5/8 type C" evidence="3">
    <location>
        <begin position="944"/>
        <end position="1062"/>
    </location>
</feature>
<dbReference type="GO" id="GO:0030246">
    <property type="term" value="F:carbohydrate binding"/>
    <property type="evidence" value="ECO:0007669"/>
    <property type="project" value="InterPro"/>
</dbReference>
<dbReference type="Proteomes" id="UP000747399">
    <property type="component" value="Unassembled WGS sequence"/>
</dbReference>
<dbReference type="PRINTS" id="PR01217">
    <property type="entry name" value="PRICHEXTENSN"/>
</dbReference>
<dbReference type="Gene3D" id="2.60.120.260">
    <property type="entry name" value="Galactose-binding domain-like"/>
    <property type="match status" value="8"/>
</dbReference>
<feature type="non-terminal residue" evidence="5">
    <location>
        <position position="2350"/>
    </location>
</feature>
<dbReference type="PANTHER" id="PTHR45713:SF6">
    <property type="entry name" value="F5_8 TYPE C DOMAIN-CONTAINING PROTEIN"/>
    <property type="match status" value="1"/>
</dbReference>
<feature type="region of interest" description="Disordered" evidence="1">
    <location>
        <begin position="1063"/>
        <end position="1194"/>
    </location>
</feature>
<accession>A0A8J4BAJ3</accession>
<dbReference type="InterPro" id="IPR043159">
    <property type="entry name" value="Lectin_gal-bd_sf"/>
</dbReference>
<reference evidence="5" key="1">
    <citation type="journal article" date="2021" name="Proc. Natl. Acad. Sci. U.S.A.">
        <title>Three genomes in the algal genus Volvox reveal the fate of a haploid sex-determining region after a transition to homothallism.</title>
        <authorList>
            <person name="Yamamoto K."/>
            <person name="Hamaji T."/>
            <person name="Kawai-Toyooka H."/>
            <person name="Matsuzaki R."/>
            <person name="Takahashi F."/>
            <person name="Nishimura Y."/>
            <person name="Kawachi M."/>
            <person name="Noguchi H."/>
            <person name="Minakuchi Y."/>
            <person name="Umen J.G."/>
            <person name="Toyoda A."/>
            <person name="Nozaki H."/>
        </authorList>
    </citation>
    <scope>NUCLEOTIDE SEQUENCE</scope>
    <source>
        <strain evidence="5">NIES-3780</strain>
    </source>
</reference>
<evidence type="ECO:0000313" key="5">
    <source>
        <dbReference type="EMBL" id="GIL54771.1"/>
    </source>
</evidence>
<feature type="compositionally biased region" description="Pro residues" evidence="1">
    <location>
        <begin position="1663"/>
        <end position="1712"/>
    </location>
</feature>
<dbReference type="InterPro" id="IPR008979">
    <property type="entry name" value="Galactose-bd-like_sf"/>
</dbReference>
<feature type="chain" id="PRO_5035208939" description="F5/8 type C domain-containing protein" evidence="2">
    <location>
        <begin position="18"/>
        <end position="2350"/>
    </location>
</feature>
<feature type="compositionally biased region" description="Pro residues" evidence="1">
    <location>
        <begin position="264"/>
        <end position="358"/>
    </location>
</feature>
<feature type="region of interest" description="Disordered" evidence="1">
    <location>
        <begin position="258"/>
        <end position="375"/>
    </location>
</feature>
<dbReference type="Gene3D" id="2.60.120.740">
    <property type="match status" value="1"/>
</dbReference>
<feature type="non-terminal residue" evidence="5">
    <location>
        <position position="1"/>
    </location>
</feature>
<feature type="compositionally biased region" description="Polar residues" evidence="1">
    <location>
        <begin position="2335"/>
        <end position="2350"/>
    </location>
</feature>
<feature type="region of interest" description="Disordered" evidence="1">
    <location>
        <begin position="1474"/>
        <end position="1504"/>
    </location>
</feature>
<feature type="region of interest" description="Disordered" evidence="1">
    <location>
        <begin position="1659"/>
        <end position="1735"/>
    </location>
</feature>
<feature type="domain" description="F5/8 type C" evidence="3">
    <location>
        <begin position="722"/>
        <end position="884"/>
    </location>
</feature>